<keyword evidence="1" id="KW-0812">Transmembrane</keyword>
<keyword evidence="3" id="KW-1185">Reference proteome</keyword>
<accession>A0A0R3VW05</accession>
<dbReference type="Proteomes" id="UP000282613">
    <property type="component" value="Unassembled WGS sequence"/>
</dbReference>
<dbReference type="EMBL" id="UYRS01000466">
    <property type="protein sequence ID" value="VDK23319.1"/>
    <property type="molecule type" value="Genomic_DNA"/>
</dbReference>
<feature type="transmembrane region" description="Helical" evidence="1">
    <location>
        <begin position="100"/>
        <end position="119"/>
    </location>
</feature>
<gene>
    <name evidence="2" type="ORF">TASK_LOCUS1598</name>
</gene>
<protein>
    <submittedName>
        <fullName evidence="2 4">Uncharacterized protein</fullName>
    </submittedName>
</protein>
<reference evidence="4" key="1">
    <citation type="submission" date="2017-02" db="UniProtKB">
        <authorList>
            <consortium name="WormBaseParasite"/>
        </authorList>
    </citation>
    <scope>IDENTIFICATION</scope>
</reference>
<evidence type="ECO:0000313" key="2">
    <source>
        <dbReference type="EMBL" id="VDK23319.1"/>
    </source>
</evidence>
<organism evidence="4">
    <name type="scientific">Taenia asiatica</name>
    <name type="common">Asian tapeworm</name>
    <dbReference type="NCBI Taxonomy" id="60517"/>
    <lineage>
        <taxon>Eukaryota</taxon>
        <taxon>Metazoa</taxon>
        <taxon>Spiralia</taxon>
        <taxon>Lophotrochozoa</taxon>
        <taxon>Platyhelminthes</taxon>
        <taxon>Cestoda</taxon>
        <taxon>Eucestoda</taxon>
        <taxon>Cyclophyllidea</taxon>
        <taxon>Taeniidae</taxon>
        <taxon>Taenia</taxon>
    </lineage>
</organism>
<keyword evidence="1" id="KW-1133">Transmembrane helix</keyword>
<evidence type="ECO:0000313" key="4">
    <source>
        <dbReference type="WBParaSite" id="TASK_0000159701-mRNA-1"/>
    </source>
</evidence>
<sequence>MDGNNSEGRQVKEEEGSLVLGVWHHGVQRQRVGCLGCERQEELLTLPARNLDLPMEVVGLHDICVSQVVGISMNCFSLPSGAMWSDVSGRLDTRRKNVSIWLLLKVDVVTISALFLITLGHPHPRYDLRAPLRPLALLCHVASQHPPLLSLNALVLNISTRVVQDADVRLPCEH</sequence>
<evidence type="ECO:0000256" key="1">
    <source>
        <dbReference type="SAM" id="Phobius"/>
    </source>
</evidence>
<evidence type="ECO:0000313" key="3">
    <source>
        <dbReference type="Proteomes" id="UP000282613"/>
    </source>
</evidence>
<proteinExistence type="predicted"/>
<reference evidence="2 3" key="2">
    <citation type="submission" date="2018-11" db="EMBL/GenBank/DDBJ databases">
        <authorList>
            <consortium name="Pathogen Informatics"/>
        </authorList>
    </citation>
    <scope>NUCLEOTIDE SEQUENCE [LARGE SCALE GENOMIC DNA]</scope>
</reference>
<dbReference type="AlphaFoldDB" id="A0A0R3VW05"/>
<keyword evidence="1" id="KW-0472">Membrane</keyword>
<name>A0A0R3VW05_TAEAS</name>
<dbReference type="WBParaSite" id="TASK_0000159701-mRNA-1">
    <property type="protein sequence ID" value="TASK_0000159701-mRNA-1"/>
    <property type="gene ID" value="TASK_0000159701"/>
</dbReference>